<gene>
    <name evidence="2" type="ORF">NE237_023319</name>
</gene>
<dbReference type="EMBL" id="JAMYWD010000008">
    <property type="protein sequence ID" value="KAJ4963380.1"/>
    <property type="molecule type" value="Genomic_DNA"/>
</dbReference>
<accession>A0A9Q0K621</accession>
<keyword evidence="1" id="KW-0472">Membrane</keyword>
<feature type="transmembrane region" description="Helical" evidence="1">
    <location>
        <begin position="20"/>
        <end position="45"/>
    </location>
</feature>
<dbReference type="AlphaFoldDB" id="A0A9Q0K621"/>
<proteinExistence type="predicted"/>
<reference evidence="2" key="1">
    <citation type="journal article" date="2023" name="Plant J.">
        <title>The genome of the king protea, Protea cynaroides.</title>
        <authorList>
            <person name="Chang J."/>
            <person name="Duong T.A."/>
            <person name="Schoeman C."/>
            <person name="Ma X."/>
            <person name="Roodt D."/>
            <person name="Barker N."/>
            <person name="Li Z."/>
            <person name="Van de Peer Y."/>
            <person name="Mizrachi E."/>
        </authorList>
    </citation>
    <scope>NUCLEOTIDE SEQUENCE</scope>
    <source>
        <tissue evidence="2">Young leaves</tissue>
    </source>
</reference>
<name>A0A9Q0K621_9MAGN</name>
<comment type="caution">
    <text evidence="2">The sequence shown here is derived from an EMBL/GenBank/DDBJ whole genome shotgun (WGS) entry which is preliminary data.</text>
</comment>
<feature type="transmembrane region" description="Helical" evidence="1">
    <location>
        <begin position="51"/>
        <end position="75"/>
    </location>
</feature>
<keyword evidence="1" id="KW-0812">Transmembrane</keyword>
<keyword evidence="1" id="KW-1133">Transmembrane helix</keyword>
<organism evidence="2 3">
    <name type="scientific">Protea cynaroides</name>
    <dbReference type="NCBI Taxonomy" id="273540"/>
    <lineage>
        <taxon>Eukaryota</taxon>
        <taxon>Viridiplantae</taxon>
        <taxon>Streptophyta</taxon>
        <taxon>Embryophyta</taxon>
        <taxon>Tracheophyta</taxon>
        <taxon>Spermatophyta</taxon>
        <taxon>Magnoliopsida</taxon>
        <taxon>Proteales</taxon>
        <taxon>Proteaceae</taxon>
        <taxon>Protea</taxon>
    </lineage>
</organism>
<evidence type="ECO:0000313" key="2">
    <source>
        <dbReference type="EMBL" id="KAJ4963380.1"/>
    </source>
</evidence>
<evidence type="ECO:0000313" key="3">
    <source>
        <dbReference type="Proteomes" id="UP001141806"/>
    </source>
</evidence>
<protein>
    <submittedName>
        <fullName evidence="2">Uncharacterized protein</fullName>
    </submittedName>
</protein>
<sequence length="134" mass="15000">MTIEMGKIPKSSFPFRIVGFAGLFSPLTFSANSFSLLFCFFSSLLSRHSPIFLLFFSFYSASFLFISFLSASAIIESHTSLFFSLISNYLRTHSQSPPSLSISNPADLRTSLYHSQPDFFSPTRGQPSWRIPSG</sequence>
<dbReference type="Proteomes" id="UP001141806">
    <property type="component" value="Unassembled WGS sequence"/>
</dbReference>
<evidence type="ECO:0000256" key="1">
    <source>
        <dbReference type="SAM" id="Phobius"/>
    </source>
</evidence>
<keyword evidence="3" id="KW-1185">Reference proteome</keyword>